<dbReference type="PROSITE" id="PS51257">
    <property type="entry name" value="PROKAR_LIPOPROTEIN"/>
    <property type="match status" value="1"/>
</dbReference>
<dbReference type="InterPro" id="IPR021959">
    <property type="entry name" value="DUF3576"/>
</dbReference>
<sequence length="155" mass="16921">MENLVKTFFRIGIIGLILSSLTLAGCSTVRSAGRAVSPFGKKSTIQPAGIGVNSFLWRASLETLNFLPLQSADPYGGVIITDWHSDEAARNERFKATVYILDTRLRADGLKVVVFKEVVGENGGWVSANVDPDTGIQIENSILSRARELKIRTLK</sequence>
<accession>A0A3B0RYC5</accession>
<dbReference type="AlphaFoldDB" id="A0A3B0RYC5"/>
<evidence type="ECO:0000313" key="1">
    <source>
        <dbReference type="EMBL" id="VAV88325.1"/>
    </source>
</evidence>
<reference evidence="1" key="1">
    <citation type="submission" date="2018-06" db="EMBL/GenBank/DDBJ databases">
        <authorList>
            <person name="Zhirakovskaya E."/>
        </authorList>
    </citation>
    <scope>NUCLEOTIDE SEQUENCE</scope>
</reference>
<gene>
    <name evidence="1" type="ORF">MNBD_ALPHA06-457</name>
</gene>
<organism evidence="1">
    <name type="scientific">hydrothermal vent metagenome</name>
    <dbReference type="NCBI Taxonomy" id="652676"/>
    <lineage>
        <taxon>unclassified sequences</taxon>
        <taxon>metagenomes</taxon>
        <taxon>ecological metagenomes</taxon>
    </lineage>
</organism>
<dbReference type="Pfam" id="PF12100">
    <property type="entry name" value="DUF3576"/>
    <property type="match status" value="1"/>
</dbReference>
<dbReference type="EMBL" id="UOEE01000061">
    <property type="protein sequence ID" value="VAV88325.1"/>
    <property type="molecule type" value="Genomic_DNA"/>
</dbReference>
<protein>
    <submittedName>
        <fullName evidence="1">Uncharacterized protein CC_3748</fullName>
    </submittedName>
</protein>
<proteinExistence type="predicted"/>
<name>A0A3B0RYC5_9ZZZZ</name>